<dbReference type="GO" id="GO:0005886">
    <property type="term" value="C:plasma membrane"/>
    <property type="evidence" value="ECO:0007669"/>
    <property type="project" value="UniProtKB-SubCell"/>
</dbReference>
<evidence type="ECO:0000256" key="6">
    <source>
        <dbReference type="ARBA" id="ARBA00022989"/>
    </source>
</evidence>
<name>A0A2R8B5X7_9RHOB</name>
<dbReference type="PANTHER" id="PTHR30269:SF37">
    <property type="entry name" value="MEMBRANE TRANSPORTER PROTEIN"/>
    <property type="match status" value="1"/>
</dbReference>
<reference evidence="9 10" key="1">
    <citation type="submission" date="2018-03" db="EMBL/GenBank/DDBJ databases">
        <authorList>
            <person name="Keele B.F."/>
        </authorList>
    </citation>
    <scope>NUCLEOTIDE SEQUENCE [LARGE SCALE GENOMIC DNA]</scope>
    <source>
        <strain evidence="9 10">CECT 8626</strain>
    </source>
</reference>
<protein>
    <recommendedName>
        <fullName evidence="8">Probable membrane transporter protein</fullName>
    </recommendedName>
</protein>
<sequence>MTLPLGLAPWAAGALGLAFLAAAFVRGYSGFGFSALVVAFSALLTNPVLLVPVVILCEIAMTAVQSRGIRAQIDWRRIWPMLAGAAVAMPVSVTLLARVGEEPARLAISALILAMSLVLLSGWTLRRPFGAAGHGAVGVASGVANGAAVGGLPVAAFMAAQPIPAPVFRATMVAYLTAIDLVALPVMWANGLVTRDTLTIFVAALPLLALGVWLGGRRFLAASPQDFRRATILLLTALATLGLARSVM</sequence>
<evidence type="ECO:0000256" key="8">
    <source>
        <dbReference type="RuleBase" id="RU363041"/>
    </source>
</evidence>
<comment type="subcellular location">
    <subcellularLocation>
        <location evidence="1 8">Cell membrane</location>
        <topology evidence="1 8">Multi-pass membrane protein</topology>
    </subcellularLocation>
</comment>
<evidence type="ECO:0000256" key="1">
    <source>
        <dbReference type="ARBA" id="ARBA00004651"/>
    </source>
</evidence>
<keyword evidence="7 8" id="KW-0472">Membrane</keyword>
<evidence type="ECO:0000313" key="9">
    <source>
        <dbReference type="EMBL" id="SPH18017.1"/>
    </source>
</evidence>
<comment type="similarity">
    <text evidence="2 8">Belongs to the 4-toluene sulfonate uptake permease (TSUP) (TC 2.A.102) family.</text>
</comment>
<keyword evidence="4 8" id="KW-1003">Cell membrane</keyword>
<proteinExistence type="inferred from homology"/>
<feature type="transmembrane region" description="Helical" evidence="8">
    <location>
        <begin position="106"/>
        <end position="125"/>
    </location>
</feature>
<accession>A0A2R8B5X7</accession>
<dbReference type="OrthoDB" id="7644495at2"/>
<dbReference type="Proteomes" id="UP000244924">
    <property type="component" value="Unassembled WGS sequence"/>
</dbReference>
<evidence type="ECO:0000256" key="3">
    <source>
        <dbReference type="ARBA" id="ARBA00022448"/>
    </source>
</evidence>
<dbReference type="EMBL" id="OMOQ01000001">
    <property type="protein sequence ID" value="SPH18017.1"/>
    <property type="molecule type" value="Genomic_DNA"/>
</dbReference>
<dbReference type="Pfam" id="PF01925">
    <property type="entry name" value="TauE"/>
    <property type="match status" value="1"/>
</dbReference>
<evidence type="ECO:0000256" key="7">
    <source>
        <dbReference type="ARBA" id="ARBA00023136"/>
    </source>
</evidence>
<gene>
    <name evidence="9" type="ORF">DEA8626_01547</name>
</gene>
<feature type="transmembrane region" description="Helical" evidence="8">
    <location>
        <begin position="78"/>
        <end position="100"/>
    </location>
</feature>
<keyword evidence="3" id="KW-0813">Transport</keyword>
<evidence type="ECO:0000313" key="10">
    <source>
        <dbReference type="Proteomes" id="UP000244924"/>
    </source>
</evidence>
<dbReference type="PANTHER" id="PTHR30269">
    <property type="entry name" value="TRANSMEMBRANE PROTEIN YFCA"/>
    <property type="match status" value="1"/>
</dbReference>
<keyword evidence="5 8" id="KW-0812">Transmembrane</keyword>
<feature type="transmembrane region" description="Helical" evidence="8">
    <location>
        <begin position="7"/>
        <end position="25"/>
    </location>
</feature>
<dbReference type="InterPro" id="IPR002781">
    <property type="entry name" value="TM_pro_TauE-like"/>
</dbReference>
<feature type="transmembrane region" description="Helical" evidence="8">
    <location>
        <begin position="227"/>
        <end position="244"/>
    </location>
</feature>
<dbReference type="RefSeq" id="WP_108852400.1">
    <property type="nucleotide sequence ID" value="NZ_OMOQ01000001.1"/>
</dbReference>
<feature type="transmembrane region" description="Helical" evidence="8">
    <location>
        <begin position="31"/>
        <end position="57"/>
    </location>
</feature>
<feature type="transmembrane region" description="Helical" evidence="8">
    <location>
        <begin position="197"/>
        <end position="215"/>
    </location>
</feature>
<dbReference type="AlphaFoldDB" id="A0A2R8B5X7"/>
<evidence type="ECO:0000256" key="4">
    <source>
        <dbReference type="ARBA" id="ARBA00022475"/>
    </source>
</evidence>
<feature type="transmembrane region" description="Helical" evidence="8">
    <location>
        <begin position="172"/>
        <end position="190"/>
    </location>
</feature>
<keyword evidence="6 8" id="KW-1133">Transmembrane helix</keyword>
<keyword evidence="10" id="KW-1185">Reference proteome</keyword>
<organism evidence="9 10">
    <name type="scientific">Albidovulum aquaemixtae</name>
    <dbReference type="NCBI Taxonomy" id="1542388"/>
    <lineage>
        <taxon>Bacteria</taxon>
        <taxon>Pseudomonadati</taxon>
        <taxon>Pseudomonadota</taxon>
        <taxon>Alphaproteobacteria</taxon>
        <taxon>Rhodobacterales</taxon>
        <taxon>Paracoccaceae</taxon>
        <taxon>Albidovulum</taxon>
    </lineage>
</organism>
<dbReference type="InterPro" id="IPR052017">
    <property type="entry name" value="TSUP"/>
</dbReference>
<feature type="transmembrane region" description="Helical" evidence="8">
    <location>
        <begin position="137"/>
        <end position="160"/>
    </location>
</feature>
<evidence type="ECO:0000256" key="2">
    <source>
        <dbReference type="ARBA" id="ARBA00009142"/>
    </source>
</evidence>
<evidence type="ECO:0000256" key="5">
    <source>
        <dbReference type="ARBA" id="ARBA00022692"/>
    </source>
</evidence>